<evidence type="ECO:0000313" key="3">
    <source>
        <dbReference type="Proteomes" id="UP001465976"/>
    </source>
</evidence>
<dbReference type="EMBL" id="JBAHYK010000324">
    <property type="protein sequence ID" value="KAL0575226.1"/>
    <property type="molecule type" value="Genomic_DNA"/>
</dbReference>
<evidence type="ECO:0000256" key="1">
    <source>
        <dbReference type="SAM" id="MobiDB-lite"/>
    </source>
</evidence>
<feature type="compositionally biased region" description="Low complexity" evidence="1">
    <location>
        <begin position="464"/>
        <end position="483"/>
    </location>
</feature>
<feature type="region of interest" description="Disordered" evidence="1">
    <location>
        <begin position="724"/>
        <end position="745"/>
    </location>
</feature>
<feature type="compositionally biased region" description="Low complexity" evidence="1">
    <location>
        <begin position="585"/>
        <end position="598"/>
    </location>
</feature>
<feature type="region of interest" description="Disordered" evidence="1">
    <location>
        <begin position="664"/>
        <end position="710"/>
    </location>
</feature>
<name>A0ABR3FIN3_9AGAR</name>
<feature type="compositionally biased region" description="Low complexity" evidence="1">
    <location>
        <begin position="541"/>
        <end position="565"/>
    </location>
</feature>
<sequence>MNDQSDISSIYSSTATQTSGSTVFGLGYLSGRAIKRLGEAVLNGYDYIVVNRQLRKMESYFAGYWDEESSDTREMCISSIELTHPGYPLPFRTRALSLIMTQIGTGKFKGLVGALKDIDSASTYRRHLSEVWDCVNGKVDVVRKRIENVADQAEQELPSKMLAHLSAVQGAYLSAVTNGYYTEPYSQHLYPVPRQNIPLMLYFAFIVSHSTVDNARVLADIGIIGILESIGLYNASGSRAGIDPPRPPQFKTGTEMGSGTNDEDERVQTLPAHAIEAPFRLTPNRYAEPNMMLPAIDIISTRAAQRPYNKYFVVNRTSMESITSLAVSVQQQQPNGSVDSFGSASASSGSGSGSTPTRTSRGSDATLDAPLYDNQYFASGTSYSQDSFSLSNPHSSSTGPSTPTYSYSIREDDIGHAHEGYDVDDDRVYVDDRFDDPTKGDLEEYLGDIGNVEDDIDLDDLGELEAAPGSPDGSDYDSSSQGGSVVGGNRLKAASASHSPLSPMTYARDDDSDSEALGGTESIASLAVSVQQWQPNRSVDSFGSGSTSSGFGSGSTRTRTSRGSGATLDAPSYDNQYFASGTSHSQDSLSLSNLYSSSTDPSTPMHSYSIHEDDVGHAHEGYDVDDNRVYVDDGFDDPTEGYLGGYLWDIGNVEDDIDLDDLGEFEAAPESPDGSDHDSSSQGGSVVGGGAEAASSSHRPLSPMTFAGDDDLGDEALGGMVSTHVRHSDQGKGKAGEKEKEGVKGKSKALANTVYDFWGLFNVAGEKKEGGKGKALDLDIAYGDVFIPARKPPMPFFMGEEIDDLADILEGEMEMEYAKHTSSSVRRERRWGYVPGLGGLGDIDEEKEYIRGKWRTRSRSPELENGIARSEFGGLRRYQSEESMGIGGGTDDEEERAQILPAHAIEAPFKLTPNRHVHPEPLPLPPMPGMKTHPAHRIRSHQGRSPIFLPHYHIKNKPIPPSKLDSDYAVPSNGGAAVGIGELPGPFPFLTEHKRKEQVRGVSVPGKKHGWDYMYRDEYVRKQLDSLGPTPTRQVSYEVWVERGLSSGPGKKNGVLTKPTPI</sequence>
<proteinExistence type="predicted"/>
<reference evidence="2 3" key="1">
    <citation type="submission" date="2024-02" db="EMBL/GenBank/DDBJ databases">
        <title>A draft genome for the cacao thread blight pathogen Marasmius crinis-equi.</title>
        <authorList>
            <person name="Cohen S.P."/>
            <person name="Baruah I.K."/>
            <person name="Amoako-Attah I."/>
            <person name="Bukari Y."/>
            <person name="Meinhardt L.W."/>
            <person name="Bailey B.A."/>
        </authorList>
    </citation>
    <scope>NUCLEOTIDE SEQUENCE [LARGE SCALE GENOMIC DNA]</scope>
    <source>
        <strain evidence="2 3">GH-76</strain>
    </source>
</reference>
<feature type="compositionally biased region" description="Polar residues" evidence="1">
    <location>
        <begin position="251"/>
        <end position="260"/>
    </location>
</feature>
<protein>
    <submittedName>
        <fullName evidence="2">Uncharacterized protein</fullName>
    </submittedName>
</protein>
<feature type="compositionally biased region" description="Low complexity" evidence="1">
    <location>
        <begin position="336"/>
        <end position="364"/>
    </location>
</feature>
<organism evidence="2 3">
    <name type="scientific">Marasmius crinis-equi</name>
    <dbReference type="NCBI Taxonomy" id="585013"/>
    <lineage>
        <taxon>Eukaryota</taxon>
        <taxon>Fungi</taxon>
        <taxon>Dikarya</taxon>
        <taxon>Basidiomycota</taxon>
        <taxon>Agaricomycotina</taxon>
        <taxon>Agaricomycetes</taxon>
        <taxon>Agaricomycetidae</taxon>
        <taxon>Agaricales</taxon>
        <taxon>Marasmiineae</taxon>
        <taxon>Marasmiaceae</taxon>
        <taxon>Marasmius</taxon>
    </lineage>
</organism>
<accession>A0ABR3FIN3</accession>
<evidence type="ECO:0000313" key="2">
    <source>
        <dbReference type="EMBL" id="KAL0575226.1"/>
    </source>
</evidence>
<feature type="compositionally biased region" description="Low complexity" evidence="1">
    <location>
        <begin position="389"/>
        <end position="408"/>
    </location>
</feature>
<feature type="region of interest" description="Disordered" evidence="1">
    <location>
        <begin position="385"/>
        <end position="408"/>
    </location>
</feature>
<feature type="compositionally biased region" description="Polar residues" evidence="1">
    <location>
        <begin position="573"/>
        <end position="584"/>
    </location>
</feature>
<feature type="region of interest" description="Disordered" evidence="1">
    <location>
        <begin position="536"/>
        <end position="610"/>
    </location>
</feature>
<feature type="region of interest" description="Disordered" evidence="1">
    <location>
        <begin position="241"/>
        <end position="263"/>
    </location>
</feature>
<keyword evidence="3" id="KW-1185">Reference proteome</keyword>
<gene>
    <name evidence="2" type="ORF">V5O48_006742</name>
</gene>
<dbReference type="Proteomes" id="UP001465976">
    <property type="component" value="Unassembled WGS sequence"/>
</dbReference>
<feature type="region of interest" description="Disordered" evidence="1">
    <location>
        <begin position="462"/>
        <end position="517"/>
    </location>
</feature>
<feature type="compositionally biased region" description="Basic and acidic residues" evidence="1">
    <location>
        <begin position="726"/>
        <end position="744"/>
    </location>
</feature>
<comment type="caution">
    <text evidence="2">The sequence shown here is derived from an EMBL/GenBank/DDBJ whole genome shotgun (WGS) entry which is preliminary data.</text>
</comment>
<feature type="region of interest" description="Disordered" evidence="1">
    <location>
        <begin position="333"/>
        <end position="367"/>
    </location>
</feature>